<dbReference type="InterPro" id="IPR036388">
    <property type="entry name" value="WH-like_DNA-bd_sf"/>
</dbReference>
<dbReference type="Pfam" id="PF10771">
    <property type="entry name" value="DUF2582"/>
    <property type="match status" value="1"/>
</dbReference>
<dbReference type="AlphaFoldDB" id="T1BSG1"/>
<proteinExistence type="predicted"/>
<sequence>MPKEVETTKDEEWSVDAIGLAAGEVWQILKQKGPMNLRALERGVPGPRPRVLMAIGWLAREGKLSLEHRGHELEFRLTEG</sequence>
<gene>
    <name evidence="1" type="ORF">B1B_04438</name>
</gene>
<dbReference type="Gene3D" id="1.10.10.10">
    <property type="entry name" value="Winged helix-like DNA-binding domain superfamily/Winged helix DNA-binding domain"/>
    <property type="match status" value="1"/>
</dbReference>
<dbReference type="InterPro" id="IPR019707">
    <property type="entry name" value="DUF2582"/>
</dbReference>
<protein>
    <submittedName>
        <fullName evidence="1">Uncharacterized protein</fullName>
    </submittedName>
</protein>
<reference evidence="1" key="1">
    <citation type="submission" date="2013-08" db="EMBL/GenBank/DDBJ databases">
        <authorList>
            <person name="Mendez C."/>
            <person name="Richter M."/>
            <person name="Ferrer M."/>
            <person name="Sanchez J."/>
        </authorList>
    </citation>
    <scope>NUCLEOTIDE SEQUENCE</scope>
</reference>
<dbReference type="EMBL" id="AUZY01002775">
    <property type="protein sequence ID" value="EQD71478.1"/>
    <property type="molecule type" value="Genomic_DNA"/>
</dbReference>
<accession>T1BSG1</accession>
<reference evidence="1" key="2">
    <citation type="journal article" date="2014" name="ISME J.">
        <title>Microbial stratification in low pH oxic and suboxic macroscopic growths along an acid mine drainage.</title>
        <authorList>
            <person name="Mendez-Garcia C."/>
            <person name="Mesa V."/>
            <person name="Sprenger R.R."/>
            <person name="Richter M."/>
            <person name="Diez M.S."/>
            <person name="Solano J."/>
            <person name="Bargiela R."/>
            <person name="Golyshina O.V."/>
            <person name="Manteca A."/>
            <person name="Ramos J.L."/>
            <person name="Gallego J.R."/>
            <person name="Llorente I."/>
            <person name="Martins Dos Santos V.A."/>
            <person name="Jensen O.N."/>
            <person name="Pelaez A.I."/>
            <person name="Sanchez J."/>
            <person name="Ferrer M."/>
        </authorList>
    </citation>
    <scope>NUCLEOTIDE SEQUENCE</scope>
</reference>
<organism evidence="1">
    <name type="scientific">mine drainage metagenome</name>
    <dbReference type="NCBI Taxonomy" id="410659"/>
    <lineage>
        <taxon>unclassified sequences</taxon>
        <taxon>metagenomes</taxon>
        <taxon>ecological metagenomes</taxon>
    </lineage>
</organism>
<comment type="caution">
    <text evidence="1">The sequence shown here is derived from an EMBL/GenBank/DDBJ whole genome shotgun (WGS) entry which is preliminary data.</text>
</comment>
<name>T1BSG1_9ZZZZ</name>
<evidence type="ECO:0000313" key="1">
    <source>
        <dbReference type="EMBL" id="EQD71478.1"/>
    </source>
</evidence>